<evidence type="ECO:0000256" key="1">
    <source>
        <dbReference type="SAM" id="MobiDB-lite"/>
    </source>
</evidence>
<sequence>MADPQNPPNSAPDGTSTPPAKKVPTKAAKAPAKKVPPKNPNPTPPQAANQPPCLQQRIENNDQLDVAKNVAEQAQSAVESASNPVSNSAGTLEASNSPVALVTALALSLLALLLIRQMRRH</sequence>
<keyword evidence="4" id="KW-1185">Reference proteome</keyword>
<gene>
    <name evidence="3" type="primary">hns</name>
    <name evidence="3" type="ORF">MLPM_0067</name>
</gene>
<feature type="compositionally biased region" description="Polar residues" evidence="1">
    <location>
        <begin position="83"/>
        <end position="93"/>
    </location>
</feature>
<feature type="transmembrane region" description="Helical" evidence="2">
    <location>
        <begin position="97"/>
        <end position="115"/>
    </location>
</feature>
<reference evidence="3 4" key="1">
    <citation type="journal article" date="2015" name="Proc. Natl. Acad. Sci. U.S.A.">
        <title>Insight into the evolution and origin of leprosy bacilli from the genome sequence of Mycobacterium lepromatosis.</title>
        <authorList>
            <person name="Singh P."/>
            <person name="Benjak A."/>
            <person name="Schuenemann V.J."/>
            <person name="Herbig A."/>
            <person name="Avanzi C."/>
            <person name="Busso P."/>
            <person name="Nieselt K."/>
            <person name="Krause J."/>
            <person name="Vera-Cabrera L."/>
            <person name="Cole S.T."/>
        </authorList>
    </citation>
    <scope>NUCLEOTIDE SEQUENCE [LARGE SCALE GENOMIC DNA]</scope>
    <source>
        <strain evidence="3 4">Mx1-22A</strain>
    </source>
</reference>
<comment type="caution">
    <text evidence="3">The sequence shown here is derived from an EMBL/GenBank/DDBJ whole genome shotgun (WGS) entry which is preliminary data.</text>
</comment>
<dbReference type="AlphaFoldDB" id="A0A0F4EST9"/>
<feature type="region of interest" description="Disordered" evidence="1">
    <location>
        <begin position="1"/>
        <end position="55"/>
    </location>
</feature>
<feature type="compositionally biased region" description="Low complexity" evidence="1">
    <location>
        <begin position="72"/>
        <end position="82"/>
    </location>
</feature>
<keyword evidence="2" id="KW-0472">Membrane</keyword>
<evidence type="ECO:0000256" key="2">
    <source>
        <dbReference type="SAM" id="Phobius"/>
    </source>
</evidence>
<dbReference type="STRING" id="480418.GCA_000975265_01023"/>
<dbReference type="Proteomes" id="UP000053699">
    <property type="component" value="Unassembled WGS sequence"/>
</dbReference>
<feature type="region of interest" description="Disordered" evidence="1">
    <location>
        <begin position="72"/>
        <end position="93"/>
    </location>
</feature>
<dbReference type="EMBL" id="JRPY01000003">
    <property type="protein sequence ID" value="KJX75899.1"/>
    <property type="molecule type" value="Genomic_DNA"/>
</dbReference>
<protein>
    <submittedName>
        <fullName evidence="3">Histone-like protein</fullName>
    </submittedName>
</protein>
<accession>A0A0F4EST9</accession>
<evidence type="ECO:0000313" key="4">
    <source>
        <dbReference type="Proteomes" id="UP000053699"/>
    </source>
</evidence>
<keyword evidence="2" id="KW-0812">Transmembrane</keyword>
<organism evidence="3 4">
    <name type="scientific">Mycobacterium lepromatosis</name>
    <dbReference type="NCBI Taxonomy" id="480418"/>
    <lineage>
        <taxon>Bacteria</taxon>
        <taxon>Bacillati</taxon>
        <taxon>Actinomycetota</taxon>
        <taxon>Actinomycetes</taxon>
        <taxon>Mycobacteriales</taxon>
        <taxon>Mycobacteriaceae</taxon>
        <taxon>Mycobacterium</taxon>
    </lineage>
</organism>
<evidence type="ECO:0000313" key="3">
    <source>
        <dbReference type="EMBL" id="KJX75899.1"/>
    </source>
</evidence>
<feature type="compositionally biased region" description="Low complexity" evidence="1">
    <location>
        <begin position="17"/>
        <end position="30"/>
    </location>
</feature>
<dbReference type="PATRIC" id="fig|480418.6.peg.225"/>
<proteinExistence type="predicted"/>
<name>A0A0F4EST9_9MYCO</name>
<keyword evidence="2" id="KW-1133">Transmembrane helix</keyword>
<feature type="compositionally biased region" description="Pro residues" evidence="1">
    <location>
        <begin position="1"/>
        <end position="10"/>
    </location>
</feature>
<dbReference type="RefSeq" id="WP_045842215.1">
    <property type="nucleotide sequence ID" value="NZ_CP083405.1"/>
</dbReference>